<dbReference type="InterPro" id="IPR002931">
    <property type="entry name" value="Transglutaminase-like"/>
</dbReference>
<dbReference type="SUPFAM" id="SSF54001">
    <property type="entry name" value="Cysteine proteinases"/>
    <property type="match status" value="1"/>
</dbReference>
<gene>
    <name evidence="3" type="ORF">JIN84_19980</name>
</gene>
<proteinExistence type="predicted"/>
<feature type="transmembrane region" description="Helical" evidence="1">
    <location>
        <begin position="137"/>
        <end position="155"/>
    </location>
</feature>
<dbReference type="Pfam" id="PF01841">
    <property type="entry name" value="Transglut_core"/>
    <property type="match status" value="1"/>
</dbReference>
<feature type="transmembrane region" description="Helical" evidence="1">
    <location>
        <begin position="162"/>
        <end position="179"/>
    </location>
</feature>
<evidence type="ECO:0000259" key="2">
    <source>
        <dbReference type="SMART" id="SM00460"/>
    </source>
</evidence>
<dbReference type="RefSeq" id="WP_200352836.1">
    <property type="nucleotide sequence ID" value="NZ_BAABHZ010000001.1"/>
</dbReference>
<keyword evidence="1" id="KW-0812">Transmembrane</keyword>
<dbReference type="Gene3D" id="3.10.620.30">
    <property type="match status" value="1"/>
</dbReference>
<feature type="transmembrane region" description="Helical" evidence="1">
    <location>
        <begin position="550"/>
        <end position="568"/>
    </location>
</feature>
<dbReference type="PANTHER" id="PTHR42736">
    <property type="entry name" value="PROTEIN-GLUTAMINE GAMMA-GLUTAMYLTRANSFERASE"/>
    <property type="match status" value="1"/>
</dbReference>
<keyword evidence="1" id="KW-0472">Membrane</keyword>
<comment type="caution">
    <text evidence="3">The sequence shown here is derived from an EMBL/GenBank/DDBJ whole genome shotgun (WGS) entry which is preliminary data.</text>
</comment>
<evidence type="ECO:0000313" key="4">
    <source>
        <dbReference type="Proteomes" id="UP000600139"/>
    </source>
</evidence>
<sequence>MTGRPLLGVLLALFVESAHWIRVRWDFNDEACARAWQLSVVAILLSGMLIYLDGPATMTASTLLTWLPPLLLPMQFIQSFGLRNAVPANTFSLLAQQRRKRNVRLGLTESVVLINFGNVTFVTALVGSTLGTSSNGAYSWLFLPGIIVLTGWMLLSSSRSRPASLIVALVVAGLIALAGQKALEEVYDRLGNSEATRSGFDPKWVNTLIGKRGTIEQSSDIIWRLKPAEKQAPPALLRTATYNTYHWNGSWLCQPFPELEFNDLDTRLQENVPYYLLSVAAPEAEQIRAVGKEQRRYTMRGSVVAESPLALPGNTSSVTGFELDGIERNNFGTVRVYPKHSVIEGSVLWSGGFSGENPVSLREDLNVPAIERATLQAVLKELDLLEPASPESARPRRTLREKISILQNWFRRDFQYSRNLTIRASANDPAHPTAIEQFLTKTKSGHCEYFAAATTLLLRQAGVPARYAIGYAVAERDVPRKEFIIRGTHGHAWCRAWDEKEKTWIDIDTTPPGWVGTLPQRNTTKQRFNDMLKRWREDFFLWRNQPSNKLAVSLVMGAIASGVLVFIMKRLWKSKRRMDAERRMNGYGGPAIRTPLHSIEKTARKRIGPRPPGMPFSEWLLRLRPGLADGHLLDEAISLHQRLRYDPAPAMPDERERLTELVKQLEKVV</sequence>
<dbReference type="EMBL" id="JAENIK010000012">
    <property type="protein sequence ID" value="MBK1817911.1"/>
    <property type="molecule type" value="Genomic_DNA"/>
</dbReference>
<feature type="transmembrane region" description="Helical" evidence="1">
    <location>
        <begin position="107"/>
        <end position="131"/>
    </location>
</feature>
<name>A0A934VDD7_9BACT</name>
<keyword evidence="4" id="KW-1185">Reference proteome</keyword>
<keyword evidence="1" id="KW-1133">Transmembrane helix</keyword>
<feature type="transmembrane region" description="Helical" evidence="1">
    <location>
        <begin position="33"/>
        <end position="52"/>
    </location>
</feature>
<dbReference type="InterPro" id="IPR038765">
    <property type="entry name" value="Papain-like_cys_pep_sf"/>
</dbReference>
<evidence type="ECO:0000313" key="3">
    <source>
        <dbReference type="EMBL" id="MBK1817911.1"/>
    </source>
</evidence>
<dbReference type="Proteomes" id="UP000600139">
    <property type="component" value="Unassembled WGS sequence"/>
</dbReference>
<evidence type="ECO:0000256" key="1">
    <source>
        <dbReference type="SAM" id="Phobius"/>
    </source>
</evidence>
<dbReference type="PANTHER" id="PTHR42736:SF1">
    <property type="entry name" value="PROTEIN-GLUTAMINE GAMMA-GLUTAMYLTRANSFERASE"/>
    <property type="match status" value="1"/>
</dbReference>
<protein>
    <submittedName>
        <fullName evidence="3">Transglutaminase domain-containing protein</fullName>
    </submittedName>
</protein>
<dbReference type="InterPro" id="IPR052901">
    <property type="entry name" value="Bact_TGase-like"/>
</dbReference>
<feature type="domain" description="Transglutaminase-like" evidence="2">
    <location>
        <begin position="439"/>
        <end position="511"/>
    </location>
</feature>
<reference evidence="3" key="1">
    <citation type="submission" date="2021-01" db="EMBL/GenBank/DDBJ databases">
        <title>Modified the classification status of verrucomicrobia.</title>
        <authorList>
            <person name="Feng X."/>
        </authorList>
    </citation>
    <scope>NUCLEOTIDE SEQUENCE</scope>
    <source>
        <strain evidence="3">JCM 18052</strain>
    </source>
</reference>
<dbReference type="AlphaFoldDB" id="A0A934VDD7"/>
<accession>A0A934VDD7</accession>
<organism evidence="3 4">
    <name type="scientific">Luteolibacter yonseiensis</name>
    <dbReference type="NCBI Taxonomy" id="1144680"/>
    <lineage>
        <taxon>Bacteria</taxon>
        <taxon>Pseudomonadati</taxon>
        <taxon>Verrucomicrobiota</taxon>
        <taxon>Verrucomicrobiia</taxon>
        <taxon>Verrucomicrobiales</taxon>
        <taxon>Verrucomicrobiaceae</taxon>
        <taxon>Luteolibacter</taxon>
    </lineage>
</organism>
<dbReference type="SMART" id="SM00460">
    <property type="entry name" value="TGc"/>
    <property type="match status" value="1"/>
</dbReference>